<evidence type="ECO:0000313" key="2">
    <source>
        <dbReference type="Proteomes" id="UP001164250"/>
    </source>
</evidence>
<organism evidence="1 2">
    <name type="scientific">Pistacia atlantica</name>
    <dbReference type="NCBI Taxonomy" id="434234"/>
    <lineage>
        <taxon>Eukaryota</taxon>
        <taxon>Viridiplantae</taxon>
        <taxon>Streptophyta</taxon>
        <taxon>Embryophyta</taxon>
        <taxon>Tracheophyta</taxon>
        <taxon>Spermatophyta</taxon>
        <taxon>Magnoliopsida</taxon>
        <taxon>eudicotyledons</taxon>
        <taxon>Gunneridae</taxon>
        <taxon>Pentapetalae</taxon>
        <taxon>rosids</taxon>
        <taxon>malvids</taxon>
        <taxon>Sapindales</taxon>
        <taxon>Anacardiaceae</taxon>
        <taxon>Pistacia</taxon>
    </lineage>
</organism>
<comment type="caution">
    <text evidence="1">The sequence shown here is derived from an EMBL/GenBank/DDBJ whole genome shotgun (WGS) entry which is preliminary data.</text>
</comment>
<keyword evidence="2" id="KW-1185">Reference proteome</keyword>
<gene>
    <name evidence="1" type="ORF">Patl1_00025</name>
</gene>
<accession>A0ACC1C517</accession>
<protein>
    <submittedName>
        <fullName evidence="1">Uncharacterized protein</fullName>
    </submittedName>
</protein>
<sequence length="113" mass="12675">MVRTNWVHGEKEQARPVCRGAGAVLNLQPSSSISIAYHTHFGPHDDLILLEVDEKILPDFFHQRVSLRGERSEDAVLCTQSKTYSIKFVGTSNSVFLTPPLDNSILYENSEDC</sequence>
<dbReference type="Proteomes" id="UP001164250">
    <property type="component" value="Chromosome 1"/>
</dbReference>
<name>A0ACC1C517_9ROSI</name>
<evidence type="ECO:0000313" key="1">
    <source>
        <dbReference type="EMBL" id="KAJ0110640.1"/>
    </source>
</evidence>
<dbReference type="EMBL" id="CM047897">
    <property type="protein sequence ID" value="KAJ0110640.1"/>
    <property type="molecule type" value="Genomic_DNA"/>
</dbReference>
<proteinExistence type="predicted"/>
<reference evidence="2" key="1">
    <citation type="journal article" date="2023" name="G3 (Bethesda)">
        <title>Genome assembly and association tests identify interacting loci associated with vigor, precocity, and sex in interspecific pistachio rootstocks.</title>
        <authorList>
            <person name="Palmer W."/>
            <person name="Jacygrad E."/>
            <person name="Sagayaradj S."/>
            <person name="Cavanaugh K."/>
            <person name="Han R."/>
            <person name="Bertier L."/>
            <person name="Beede B."/>
            <person name="Kafkas S."/>
            <person name="Golino D."/>
            <person name="Preece J."/>
            <person name="Michelmore R."/>
        </authorList>
    </citation>
    <scope>NUCLEOTIDE SEQUENCE [LARGE SCALE GENOMIC DNA]</scope>
</reference>